<protein>
    <recommendedName>
        <fullName evidence="2">VOC family protein</fullName>
    </recommendedName>
</protein>
<reference evidence="1" key="1">
    <citation type="submission" date="2024-05" db="EMBL/GenBank/DDBJ databases">
        <authorList>
            <person name="Cai S.Y."/>
            <person name="Jin L.M."/>
            <person name="Li H.R."/>
        </authorList>
    </citation>
    <scope>NUCLEOTIDE SEQUENCE</scope>
    <source>
        <strain evidence="1">A5-74</strain>
    </source>
</reference>
<name>A0AAU8DND9_9ACTN</name>
<sequence length="61" mass="6325">MSLDGATADEALQYYQDALPGMGYPKSKSVAIDPLSFAGNGVDITVVGDGGLHPTVTIRRS</sequence>
<accession>A0AAU8DND9</accession>
<dbReference type="AlphaFoldDB" id="A0AAU8DND9"/>
<gene>
    <name evidence="1" type="ORF">ABLG96_19085</name>
</gene>
<evidence type="ECO:0000313" key="1">
    <source>
        <dbReference type="EMBL" id="XCG63281.1"/>
    </source>
</evidence>
<organism evidence="1">
    <name type="scientific">Nakamurella sp. A5-74</name>
    <dbReference type="NCBI Taxonomy" id="3158264"/>
    <lineage>
        <taxon>Bacteria</taxon>
        <taxon>Bacillati</taxon>
        <taxon>Actinomycetota</taxon>
        <taxon>Actinomycetes</taxon>
        <taxon>Nakamurellales</taxon>
        <taxon>Nakamurellaceae</taxon>
        <taxon>Nakamurella</taxon>
    </lineage>
</organism>
<proteinExistence type="predicted"/>
<dbReference type="EMBL" id="CP159218">
    <property type="protein sequence ID" value="XCG63281.1"/>
    <property type="molecule type" value="Genomic_DNA"/>
</dbReference>
<dbReference type="RefSeq" id="WP_353648896.1">
    <property type="nucleotide sequence ID" value="NZ_CP159218.1"/>
</dbReference>
<evidence type="ECO:0008006" key="2">
    <source>
        <dbReference type="Google" id="ProtNLM"/>
    </source>
</evidence>